<keyword evidence="1" id="KW-0175">Coiled coil</keyword>
<protein>
    <submittedName>
        <fullName evidence="3">Hypothetical_protein</fullName>
    </submittedName>
</protein>
<comment type="caution">
    <text evidence="2">The sequence shown here is derived from an EMBL/GenBank/DDBJ whole genome shotgun (WGS) entry which is preliminary data.</text>
</comment>
<keyword evidence="4" id="KW-1185">Reference proteome</keyword>
<organism evidence="2">
    <name type="scientific">Hexamita inflata</name>
    <dbReference type="NCBI Taxonomy" id="28002"/>
    <lineage>
        <taxon>Eukaryota</taxon>
        <taxon>Metamonada</taxon>
        <taxon>Diplomonadida</taxon>
        <taxon>Hexamitidae</taxon>
        <taxon>Hexamitinae</taxon>
        <taxon>Hexamita</taxon>
    </lineage>
</organism>
<dbReference type="AlphaFoldDB" id="A0AA86RKJ0"/>
<feature type="coiled-coil region" evidence="1">
    <location>
        <begin position="174"/>
        <end position="201"/>
    </location>
</feature>
<gene>
    <name evidence="3" type="ORF">HINF_LOCUS17261</name>
    <name evidence="2" type="ORF">HINF_LOCUS63926</name>
</gene>
<accession>A0AA86RKJ0</accession>
<dbReference type="EMBL" id="CAXDID020000043">
    <property type="protein sequence ID" value="CAL6001143.1"/>
    <property type="molecule type" value="Genomic_DNA"/>
</dbReference>
<evidence type="ECO:0000313" key="4">
    <source>
        <dbReference type="Proteomes" id="UP001642409"/>
    </source>
</evidence>
<reference evidence="2" key="1">
    <citation type="submission" date="2023-06" db="EMBL/GenBank/DDBJ databases">
        <authorList>
            <person name="Kurt Z."/>
        </authorList>
    </citation>
    <scope>NUCLEOTIDE SEQUENCE</scope>
</reference>
<evidence type="ECO:0000256" key="1">
    <source>
        <dbReference type="SAM" id="Coils"/>
    </source>
</evidence>
<proteinExistence type="predicted"/>
<evidence type="ECO:0000313" key="2">
    <source>
        <dbReference type="EMBL" id="CAI9976281.1"/>
    </source>
</evidence>
<name>A0AA86RKJ0_9EUKA</name>
<reference evidence="3 4" key="2">
    <citation type="submission" date="2024-07" db="EMBL/GenBank/DDBJ databases">
        <authorList>
            <person name="Akdeniz Z."/>
        </authorList>
    </citation>
    <scope>NUCLEOTIDE SEQUENCE [LARGE SCALE GENOMIC DNA]</scope>
</reference>
<sequence length="240" mass="28136">MYEQYSERNISPQIQQPKQKVQLDQQKLSELNSLEDFNRMQSSQTDYYKNYDCHKQKLLNISDLIKSKTAGSQIQQNTSDCNQPQRKIVSITAKNPDWLEEQIREQILRQQLEIQATELKQLELQKKMSATQLRLSQSKHKRVATTDFDETEAKRSKMLQDKIDRVKSHLLKAKSSESADKETLQNEIEQLKILLEEKTKIFDKSKSIKSPIIQMININQQCELTEDSVDQMELFRSSVL</sequence>
<evidence type="ECO:0000313" key="3">
    <source>
        <dbReference type="EMBL" id="CAL6001143.1"/>
    </source>
</evidence>
<dbReference type="EMBL" id="CATOUU010001173">
    <property type="protein sequence ID" value="CAI9976281.1"/>
    <property type="molecule type" value="Genomic_DNA"/>
</dbReference>
<dbReference type="Proteomes" id="UP001642409">
    <property type="component" value="Unassembled WGS sequence"/>
</dbReference>